<evidence type="ECO:0000256" key="1">
    <source>
        <dbReference type="SAM" id="Phobius"/>
    </source>
</evidence>
<dbReference type="SUPFAM" id="SSF141868">
    <property type="entry name" value="EAL domain-like"/>
    <property type="match status" value="1"/>
</dbReference>
<keyword evidence="5" id="KW-1185">Reference proteome</keyword>
<gene>
    <name evidence="4" type="ORF">FSB78_09180</name>
</gene>
<dbReference type="Proteomes" id="UP000321250">
    <property type="component" value="Unassembled WGS sequence"/>
</dbReference>
<protein>
    <submittedName>
        <fullName evidence="4">EAL domain-containing protein</fullName>
    </submittedName>
</protein>
<evidence type="ECO:0000313" key="4">
    <source>
        <dbReference type="EMBL" id="TXC71106.1"/>
    </source>
</evidence>
<dbReference type="Gene3D" id="3.30.70.270">
    <property type="match status" value="1"/>
</dbReference>
<keyword evidence="1" id="KW-1133">Transmembrane helix</keyword>
<proteinExistence type="predicted"/>
<evidence type="ECO:0000313" key="5">
    <source>
        <dbReference type="Proteomes" id="UP000321250"/>
    </source>
</evidence>
<dbReference type="PROSITE" id="PS50883">
    <property type="entry name" value="EAL"/>
    <property type="match status" value="1"/>
</dbReference>
<dbReference type="EMBL" id="VOQR01000001">
    <property type="protein sequence ID" value="TXC71106.1"/>
    <property type="molecule type" value="Genomic_DNA"/>
</dbReference>
<evidence type="ECO:0000259" key="3">
    <source>
        <dbReference type="PROSITE" id="PS50887"/>
    </source>
</evidence>
<keyword evidence="1" id="KW-0812">Transmembrane</keyword>
<dbReference type="PANTHER" id="PTHR44757">
    <property type="entry name" value="DIGUANYLATE CYCLASE DGCP"/>
    <property type="match status" value="1"/>
</dbReference>
<feature type="transmembrane region" description="Helical" evidence="1">
    <location>
        <begin position="56"/>
        <end position="75"/>
    </location>
</feature>
<dbReference type="InterPro" id="IPR052155">
    <property type="entry name" value="Biofilm_reg_signaling"/>
</dbReference>
<dbReference type="SUPFAM" id="SSF55073">
    <property type="entry name" value="Nucleotide cyclase"/>
    <property type="match status" value="1"/>
</dbReference>
<feature type="domain" description="EAL" evidence="2">
    <location>
        <begin position="269"/>
        <end position="519"/>
    </location>
</feature>
<evidence type="ECO:0000259" key="2">
    <source>
        <dbReference type="PROSITE" id="PS50883"/>
    </source>
</evidence>
<organism evidence="4 5">
    <name type="scientific">Sphingomonas ginsenosidivorax</name>
    <dbReference type="NCBI Taxonomy" id="862135"/>
    <lineage>
        <taxon>Bacteria</taxon>
        <taxon>Pseudomonadati</taxon>
        <taxon>Pseudomonadota</taxon>
        <taxon>Alphaproteobacteria</taxon>
        <taxon>Sphingomonadales</taxon>
        <taxon>Sphingomonadaceae</taxon>
        <taxon>Sphingomonas</taxon>
    </lineage>
</organism>
<dbReference type="Gene3D" id="3.20.20.450">
    <property type="entry name" value="EAL domain"/>
    <property type="match status" value="1"/>
</dbReference>
<keyword evidence="1" id="KW-0472">Membrane</keyword>
<dbReference type="NCBIfam" id="TIGR00254">
    <property type="entry name" value="GGDEF"/>
    <property type="match status" value="1"/>
</dbReference>
<dbReference type="CDD" id="cd01949">
    <property type="entry name" value="GGDEF"/>
    <property type="match status" value="1"/>
</dbReference>
<reference evidence="4 5" key="1">
    <citation type="journal article" date="2013" name="Antonie Van Leeuwenhoek">
        <title>Sphingomonas ginsenosidivorax sp. nov., with the ability to transform ginsenosides.</title>
        <authorList>
            <person name="Jin X.F."/>
            <person name="Kim J.K."/>
            <person name="Liu Q.M."/>
            <person name="Kang M.S."/>
            <person name="He D."/>
            <person name="Jin F.X."/>
            <person name="Kim S.C."/>
            <person name="Im W.T."/>
        </authorList>
    </citation>
    <scope>NUCLEOTIDE SEQUENCE [LARGE SCALE GENOMIC DNA]</scope>
    <source>
        <strain evidence="4 5">KHI67</strain>
    </source>
</reference>
<dbReference type="RefSeq" id="WP_147082067.1">
    <property type="nucleotide sequence ID" value="NZ_VOQR01000001.1"/>
</dbReference>
<comment type="caution">
    <text evidence="4">The sequence shown here is derived from an EMBL/GenBank/DDBJ whole genome shotgun (WGS) entry which is preliminary data.</text>
</comment>
<dbReference type="PROSITE" id="PS50887">
    <property type="entry name" value="GGDEF"/>
    <property type="match status" value="1"/>
</dbReference>
<sequence length="540" mass="58304">MPMIVPPAIFRPAKLDSEFLTGAVTGAATLLFVGTGGAVLWQVLQAIGNDASVDRTLLIAMLLNVALIMLGWFRYRAMTLALTVLTDAGEQARHLARHDSLTGFLNRRCFADETAELLATTQRRGKAVALLAIDMDQFKSVNDMHGHAIGDALLALIADTIRHAIPSSALVARLGADEFACAFAFDVQHADTVDHVAERLIADLSLPFRPCGVEIHPSASIGISRSDSDGGAIDALLRTSDIALHAAKVAGRNRHAWFDRAMERSIQARAELETGLRIAIPQAQIVPFFEQQVDLATGRITGFEVLARWEHPTRGLIMPDMFIPVAEQTGMIGELSLSVMRQAFTAARDWDAGLTLSVNISPIQLRDAWLAQKIIKTLVETGFPASRLEIEITESALFENLALAQSIVGSLKNQGIALALDDFGTGYSSLAHLRALPFDRIKIDKSFVGSILDNAESAAIVNTIVRLGDSLNLPITAEGIEDDAVEKRLCAIGCTKGQGYLYGRPLGAAHVRRLLAEKRLLAQHPAVSGLVDTPSIRLAR</sequence>
<dbReference type="InterPro" id="IPR043128">
    <property type="entry name" value="Rev_trsase/Diguanyl_cyclase"/>
</dbReference>
<dbReference type="InterPro" id="IPR001633">
    <property type="entry name" value="EAL_dom"/>
</dbReference>
<dbReference type="OrthoDB" id="9814202at2"/>
<dbReference type="InterPro" id="IPR029787">
    <property type="entry name" value="Nucleotide_cyclase"/>
</dbReference>
<dbReference type="PANTHER" id="PTHR44757:SF2">
    <property type="entry name" value="BIOFILM ARCHITECTURE MAINTENANCE PROTEIN MBAA"/>
    <property type="match status" value="1"/>
</dbReference>
<dbReference type="SMART" id="SM00267">
    <property type="entry name" value="GGDEF"/>
    <property type="match status" value="1"/>
</dbReference>
<dbReference type="InterPro" id="IPR035919">
    <property type="entry name" value="EAL_sf"/>
</dbReference>
<dbReference type="InterPro" id="IPR000160">
    <property type="entry name" value="GGDEF_dom"/>
</dbReference>
<dbReference type="Pfam" id="PF00563">
    <property type="entry name" value="EAL"/>
    <property type="match status" value="1"/>
</dbReference>
<feature type="transmembrane region" description="Helical" evidence="1">
    <location>
        <begin position="20"/>
        <end position="44"/>
    </location>
</feature>
<dbReference type="CDD" id="cd01948">
    <property type="entry name" value="EAL"/>
    <property type="match status" value="1"/>
</dbReference>
<name>A0A5C6UG16_9SPHN</name>
<dbReference type="AlphaFoldDB" id="A0A5C6UG16"/>
<dbReference type="Pfam" id="PF00990">
    <property type="entry name" value="GGDEF"/>
    <property type="match status" value="1"/>
</dbReference>
<accession>A0A5C6UG16</accession>
<dbReference type="SMART" id="SM00052">
    <property type="entry name" value="EAL"/>
    <property type="match status" value="1"/>
</dbReference>
<feature type="domain" description="GGDEF" evidence="3">
    <location>
        <begin position="126"/>
        <end position="260"/>
    </location>
</feature>